<proteinExistence type="predicted"/>
<dbReference type="SMART" id="SM00287">
    <property type="entry name" value="SH3b"/>
    <property type="match status" value="1"/>
</dbReference>
<dbReference type="PANTHER" id="PTHR38589">
    <property type="entry name" value="BLR0621 PROTEIN"/>
    <property type="match status" value="1"/>
</dbReference>
<organism evidence="3 4">
    <name type="scientific">Gracilibacillus kekensis</name>
    <dbReference type="NCBI Taxonomy" id="1027249"/>
    <lineage>
        <taxon>Bacteria</taxon>
        <taxon>Bacillati</taxon>
        <taxon>Bacillota</taxon>
        <taxon>Bacilli</taxon>
        <taxon>Bacillales</taxon>
        <taxon>Bacillaceae</taxon>
        <taxon>Gracilibacillus</taxon>
    </lineage>
</organism>
<feature type="compositionally biased region" description="Basic and acidic residues" evidence="1">
    <location>
        <begin position="31"/>
        <end position="56"/>
    </location>
</feature>
<accession>A0A1M7JJX2</accession>
<reference evidence="3 4" key="1">
    <citation type="submission" date="2016-11" db="EMBL/GenBank/DDBJ databases">
        <authorList>
            <person name="Jaros S."/>
            <person name="Januszkiewicz K."/>
            <person name="Wedrychowicz H."/>
        </authorList>
    </citation>
    <scope>NUCLEOTIDE SEQUENCE [LARGE SCALE GENOMIC DNA]</scope>
    <source>
        <strain evidence="3 4">CGMCC 1.10681</strain>
    </source>
</reference>
<dbReference type="PROSITE" id="PS51781">
    <property type="entry name" value="SH3B"/>
    <property type="match status" value="1"/>
</dbReference>
<evidence type="ECO:0000256" key="1">
    <source>
        <dbReference type="SAM" id="MobiDB-lite"/>
    </source>
</evidence>
<feature type="compositionally biased region" description="Basic and acidic residues" evidence="1">
    <location>
        <begin position="171"/>
        <end position="183"/>
    </location>
</feature>
<dbReference type="Proteomes" id="UP000184184">
    <property type="component" value="Unassembled WGS sequence"/>
</dbReference>
<dbReference type="EMBL" id="FRCZ01000001">
    <property type="protein sequence ID" value="SHM53409.1"/>
    <property type="molecule type" value="Genomic_DNA"/>
</dbReference>
<dbReference type="RefSeq" id="WP_073199149.1">
    <property type="nucleotide sequence ID" value="NZ_FRCZ01000001.1"/>
</dbReference>
<dbReference type="InterPro" id="IPR005490">
    <property type="entry name" value="LD_TPept_cat_dom"/>
</dbReference>
<protein>
    <submittedName>
        <fullName evidence="3">L,D-peptidoglycan transpeptidase YkuD, ErfK/YbiS/YcfS/YnhG family</fullName>
    </submittedName>
</protein>
<evidence type="ECO:0000259" key="2">
    <source>
        <dbReference type="PROSITE" id="PS51781"/>
    </source>
</evidence>
<dbReference type="PANTHER" id="PTHR38589:SF1">
    <property type="entry name" value="BLR0621 PROTEIN"/>
    <property type="match status" value="1"/>
</dbReference>
<feature type="domain" description="SH3b" evidence="2">
    <location>
        <begin position="84"/>
        <end position="148"/>
    </location>
</feature>
<dbReference type="Gene3D" id="2.30.30.40">
    <property type="entry name" value="SH3 Domains"/>
    <property type="match status" value="1"/>
</dbReference>
<evidence type="ECO:0000313" key="4">
    <source>
        <dbReference type="Proteomes" id="UP000184184"/>
    </source>
</evidence>
<feature type="region of interest" description="Disordered" evidence="1">
    <location>
        <begin position="23"/>
        <end position="58"/>
    </location>
</feature>
<name>A0A1M7JJX2_9BACI</name>
<feature type="region of interest" description="Disordered" evidence="1">
    <location>
        <begin position="156"/>
        <end position="194"/>
    </location>
</feature>
<dbReference type="InterPro" id="IPR003646">
    <property type="entry name" value="SH3-like_bac-type"/>
</dbReference>
<keyword evidence="4" id="KW-1185">Reference proteome</keyword>
<dbReference type="Pfam" id="PF03734">
    <property type="entry name" value="YkuD"/>
    <property type="match status" value="1"/>
</dbReference>
<dbReference type="AlphaFoldDB" id="A0A1M7JJX2"/>
<evidence type="ECO:0000313" key="3">
    <source>
        <dbReference type="EMBL" id="SHM53409.1"/>
    </source>
</evidence>
<gene>
    <name evidence="3" type="ORF">SAMN05216179_0393</name>
</gene>
<dbReference type="GO" id="GO:0016740">
    <property type="term" value="F:transferase activity"/>
    <property type="evidence" value="ECO:0007669"/>
    <property type="project" value="InterPro"/>
</dbReference>
<sequence>MCIFSFLLIFVLNEHNASNQTWTATPNELNKTNELEKDLPTKRINSPHKETKKTSDDNLSIAQEKDEENELLAVYHEEYNANDFKYMYVHVESLNMRIGPGTQYEVAGVLTENQKIAAETGTGQDGWVQIKTKDTVAYVNKSYLKDIPIKKETVPVANESKNSTDKSTVTETKKETKSKEPVKKKPKTPSNDAMMLSTVDQNNQLILVTSKGYNSIHAKIQTFERDSNGHWKRVLNTNGYIGKNGFSGNKVEGDGKSPTGKYTIGTSFGRSGNPGTKLPFRAINSDDVWVDDPNSSLYNSWQSKSDTEGQWKSAENMDISAYTYGFVINYNTNKTPGKGSAIFFHVANNYTLGCTGVSQSNMINILKWIDPNKKPVIIQTPESELSNY</sequence>
<dbReference type="Pfam" id="PF08239">
    <property type="entry name" value="SH3_3"/>
    <property type="match status" value="1"/>
</dbReference>